<name>A0AAX4L0B8_9CREN</name>
<evidence type="ECO:0000313" key="1">
    <source>
        <dbReference type="EMBL" id="WWQ60554.1"/>
    </source>
</evidence>
<proteinExistence type="predicted"/>
<dbReference type="GO" id="GO:0003951">
    <property type="term" value="F:NAD+ kinase activity"/>
    <property type="evidence" value="ECO:0007669"/>
    <property type="project" value="InterPro"/>
</dbReference>
<sequence length="359" mass="40113">MVKKIGFLVNPYAGSGGRIGRKGSDNLFMENPEIPNRVKRFLNKAPENALYITAMSKMGEIYFINTKLKYETIDVGKKEKTSREDTISAVKEFVKNGVDIIVFVGGDGTARDVYEGLQEAQIPILGVPAGVKMHSGVFANTPEAAAILLSKFLNGEAKIVREEILDVDEDAYRSGRYTVRLYYTALTISSNNLLTPSKEEIAYEKEELEEIANYILDNMDYNSFYIMGPGSTVKYIESKLDINTSFLGIDIIKGRKLIRANANYFDLLNLTGELKVVLTPIGKQGFLIGRGNLELGPLFLRKINKNNLIVVSPLSKLYTIDCLRIDTGDENLDSLFSGVYNVIVGYNKFYAVKTCDKYY</sequence>
<dbReference type="InterPro" id="IPR011386">
    <property type="entry name" value="Put_ATP-NAD_kin"/>
</dbReference>
<keyword evidence="1" id="KW-0418">Kinase</keyword>
<dbReference type="InterPro" id="IPR016064">
    <property type="entry name" value="NAD/diacylglycerol_kinase_sf"/>
</dbReference>
<dbReference type="GO" id="GO:0006741">
    <property type="term" value="P:NADP+ biosynthetic process"/>
    <property type="evidence" value="ECO:0007669"/>
    <property type="project" value="InterPro"/>
</dbReference>
<dbReference type="Proteomes" id="UP001432202">
    <property type="component" value="Chromosome"/>
</dbReference>
<dbReference type="Pfam" id="PF20143">
    <property type="entry name" value="NAD_kinase_C"/>
    <property type="match status" value="1"/>
</dbReference>
<dbReference type="GeneID" id="89335153"/>
<dbReference type="EMBL" id="CP146016">
    <property type="protein sequence ID" value="WWQ60554.1"/>
    <property type="molecule type" value="Genomic_DNA"/>
</dbReference>
<dbReference type="SUPFAM" id="SSF111331">
    <property type="entry name" value="NAD kinase/diacylglycerol kinase-like"/>
    <property type="match status" value="1"/>
</dbReference>
<dbReference type="InterPro" id="IPR017438">
    <property type="entry name" value="ATP-NAD_kinase_N"/>
</dbReference>
<protein>
    <submittedName>
        <fullName evidence="1">ATP-NAD kinase family protein</fullName>
    </submittedName>
</protein>
<dbReference type="RefSeq" id="WP_338601498.1">
    <property type="nucleotide sequence ID" value="NZ_CP146016.1"/>
</dbReference>
<gene>
    <name evidence="1" type="ORF">V6M85_00250</name>
</gene>
<dbReference type="AlphaFoldDB" id="A0AAX4L0B8"/>
<dbReference type="PANTHER" id="PTHR40697:SF2">
    <property type="entry name" value="ATP-NAD KINASE-RELATED"/>
    <property type="match status" value="1"/>
</dbReference>
<dbReference type="PIRSF" id="PIRSF016907">
    <property type="entry name" value="Kin_ATP-NAD"/>
    <property type="match status" value="1"/>
</dbReference>
<dbReference type="InterPro" id="IPR039065">
    <property type="entry name" value="AcoX-like"/>
</dbReference>
<dbReference type="PANTHER" id="PTHR40697">
    <property type="entry name" value="ACETOIN CATABOLISM PROTEIN X"/>
    <property type="match status" value="1"/>
</dbReference>
<organism evidence="1 2">
    <name type="scientific">Sulfolobus tengchongensis</name>
    <dbReference type="NCBI Taxonomy" id="207809"/>
    <lineage>
        <taxon>Archaea</taxon>
        <taxon>Thermoproteota</taxon>
        <taxon>Thermoprotei</taxon>
        <taxon>Sulfolobales</taxon>
        <taxon>Sulfolobaceae</taxon>
        <taxon>Sulfolobus</taxon>
    </lineage>
</organism>
<keyword evidence="2" id="KW-1185">Reference proteome</keyword>
<dbReference type="Pfam" id="PF01513">
    <property type="entry name" value="NAD_kinase"/>
    <property type="match status" value="1"/>
</dbReference>
<evidence type="ECO:0000313" key="2">
    <source>
        <dbReference type="Proteomes" id="UP001432202"/>
    </source>
</evidence>
<dbReference type="Gene3D" id="3.40.50.10330">
    <property type="entry name" value="Probable inorganic polyphosphate/atp-NAD kinase, domain 1"/>
    <property type="match status" value="1"/>
</dbReference>
<dbReference type="InterPro" id="IPR002504">
    <property type="entry name" value="NADK"/>
</dbReference>
<accession>A0AAX4L0B8</accession>
<reference evidence="1 2" key="1">
    <citation type="submission" date="2024-02" db="EMBL/GenBank/DDBJ databases">
        <title>STSV induces naive adaptation in Sulfolobus.</title>
        <authorList>
            <person name="Xiang X."/>
            <person name="Song M."/>
        </authorList>
    </citation>
    <scope>NUCLEOTIDE SEQUENCE [LARGE SCALE GENOMIC DNA]</scope>
    <source>
        <strain evidence="1 2">RT2</strain>
    </source>
</reference>
<keyword evidence="1" id="KW-0808">Transferase</keyword>